<organism evidence="1 2">
    <name type="scientific">Photorhabdus luminescens subsp. mexicana</name>
    <dbReference type="NCBI Taxonomy" id="2100167"/>
    <lineage>
        <taxon>Bacteria</taxon>
        <taxon>Pseudomonadati</taxon>
        <taxon>Pseudomonadota</taxon>
        <taxon>Gammaproteobacteria</taxon>
        <taxon>Enterobacterales</taxon>
        <taxon>Morganellaceae</taxon>
        <taxon>Photorhabdus</taxon>
    </lineage>
</organism>
<protein>
    <submittedName>
        <fullName evidence="1">Uncharacterized protein</fullName>
    </submittedName>
</protein>
<reference evidence="1 2" key="1">
    <citation type="journal article" date="2019" name="Int. J. Syst. Evol. Microbiol.">
        <title>Photorhabdus khanii subsp. guanajuatensis subsp. nov., isolated from Heterorhabditis atacamensis, and Photorhabdus luminescens subsp. mexicana subsp. nov., isolated from Heterorhabditis mexicana entomopathogenic nematodes.</title>
        <authorList>
            <person name="Machado R.A.R."/>
            <person name="Bruno P."/>
            <person name="Arce C.C.M."/>
            <person name="Liechti N."/>
            <person name="Kohler A."/>
            <person name="Bernal J."/>
            <person name="Bruggmann R."/>
            <person name="Turlings T.C.J."/>
        </authorList>
    </citation>
    <scope>NUCLEOTIDE SEQUENCE [LARGE SCALE GENOMIC DNA]</scope>
    <source>
        <strain evidence="1 2">MEX47-22</strain>
    </source>
</reference>
<evidence type="ECO:0000313" key="2">
    <source>
        <dbReference type="Proteomes" id="UP000295550"/>
    </source>
</evidence>
<dbReference type="AlphaFoldDB" id="A0A4R4INA0"/>
<accession>A0A4R4INA0</accession>
<comment type="caution">
    <text evidence="1">The sequence shown here is derived from an EMBL/GenBank/DDBJ whole genome shotgun (WGS) entry which is preliminary data.</text>
</comment>
<name>A0A4R4INA0_PHOLU</name>
<gene>
    <name evidence="1" type="ORF">C5468_25360</name>
</gene>
<proteinExistence type="predicted"/>
<sequence length="131" mass="15754">MKNDKYECAKRKCKHIHYDRERVYIKDPECSYAKISTCPKCGHNEFYILNRREVKRIEYTVCTDTGERFEFEIPSSFNLNFLAEECAEDYFHLQDSENWPKEFHIWVDDAFFGIFEVHAEVSFSAKKIDDK</sequence>
<evidence type="ECO:0000313" key="1">
    <source>
        <dbReference type="EMBL" id="TDB42060.1"/>
    </source>
</evidence>
<dbReference type="EMBL" id="PUJX01000069">
    <property type="protein sequence ID" value="TDB42060.1"/>
    <property type="molecule type" value="Genomic_DNA"/>
</dbReference>
<dbReference type="Proteomes" id="UP000295550">
    <property type="component" value="Unassembled WGS sequence"/>
</dbReference>